<keyword evidence="5 8" id="KW-0689">Ribosomal protein</keyword>
<dbReference type="GO" id="GO:0006412">
    <property type="term" value="P:translation"/>
    <property type="evidence" value="ECO:0007669"/>
    <property type="project" value="UniProtKB-UniRule"/>
</dbReference>
<evidence type="ECO:0000256" key="2">
    <source>
        <dbReference type="ARBA" id="ARBA00007634"/>
    </source>
</evidence>
<organism evidence="9 10">
    <name type="scientific">Jonquetella anthropi DSM 22815</name>
    <dbReference type="NCBI Taxonomy" id="885272"/>
    <lineage>
        <taxon>Bacteria</taxon>
        <taxon>Thermotogati</taxon>
        <taxon>Synergistota</taxon>
        <taxon>Synergistia</taxon>
        <taxon>Synergistales</taxon>
        <taxon>Dethiosulfovibrionaceae</taxon>
        <taxon>Jonquetella</taxon>
    </lineage>
</organism>
<evidence type="ECO:0000313" key="10">
    <source>
        <dbReference type="Proteomes" id="UP000003806"/>
    </source>
</evidence>
<dbReference type="OrthoDB" id="9808392at2"/>
<evidence type="ECO:0000256" key="3">
    <source>
        <dbReference type="ARBA" id="ARBA00022730"/>
    </source>
</evidence>
<dbReference type="InterPro" id="IPR002583">
    <property type="entry name" value="Ribosomal_bS20"/>
</dbReference>
<evidence type="ECO:0000256" key="7">
    <source>
        <dbReference type="ARBA" id="ARBA00035136"/>
    </source>
</evidence>
<proteinExistence type="inferred from homology"/>
<evidence type="ECO:0000256" key="5">
    <source>
        <dbReference type="ARBA" id="ARBA00022980"/>
    </source>
</evidence>
<dbReference type="EMBL" id="CM001376">
    <property type="protein sequence ID" value="EHM13020.1"/>
    <property type="molecule type" value="Genomic_DNA"/>
</dbReference>
<reference evidence="9 10" key="1">
    <citation type="submission" date="2011-11" db="EMBL/GenBank/DDBJ databases">
        <title>The Noncontiguous Finished genome of Jonquetella anthropi DSM 22815.</title>
        <authorList>
            <consortium name="US DOE Joint Genome Institute (JGI-PGF)"/>
            <person name="Lucas S."/>
            <person name="Copeland A."/>
            <person name="Lapidus A."/>
            <person name="Glavina del Rio T."/>
            <person name="Dalin E."/>
            <person name="Tice H."/>
            <person name="Bruce D."/>
            <person name="Goodwin L."/>
            <person name="Pitluck S."/>
            <person name="Peters L."/>
            <person name="Mikhailova N."/>
            <person name="Held B."/>
            <person name="Kyrpides N."/>
            <person name="Mavromatis K."/>
            <person name="Ivanova N."/>
            <person name="Markowitz V."/>
            <person name="Cheng J.-F."/>
            <person name="Hugenholtz P."/>
            <person name="Woyke T."/>
            <person name="Wu D."/>
            <person name="Gronow S."/>
            <person name="Wellnitz S."/>
            <person name="Brambilla E."/>
            <person name="Klenk H.-P."/>
            <person name="Eisen J.A."/>
        </authorList>
    </citation>
    <scope>NUCLEOTIDE SEQUENCE [LARGE SCALE GENOMIC DNA]</scope>
    <source>
        <strain evidence="9 10">DSM 22815</strain>
    </source>
</reference>
<dbReference type="NCBIfam" id="TIGR00029">
    <property type="entry name" value="S20"/>
    <property type="match status" value="1"/>
</dbReference>
<dbReference type="PANTHER" id="PTHR33398">
    <property type="entry name" value="30S RIBOSOMAL PROTEIN S20"/>
    <property type="match status" value="1"/>
</dbReference>
<keyword evidence="6 8" id="KW-0687">Ribonucleoprotein</keyword>
<dbReference type="RefSeq" id="WP_008520864.1">
    <property type="nucleotide sequence ID" value="NZ_CM001376.1"/>
</dbReference>
<evidence type="ECO:0000313" key="9">
    <source>
        <dbReference type="EMBL" id="EHM13020.1"/>
    </source>
</evidence>
<dbReference type="AlphaFoldDB" id="H0UK10"/>
<dbReference type="GO" id="GO:0015935">
    <property type="term" value="C:small ribosomal subunit"/>
    <property type="evidence" value="ECO:0007669"/>
    <property type="project" value="TreeGrafter"/>
</dbReference>
<gene>
    <name evidence="8" type="primary">rpsT</name>
    <name evidence="9" type="ORF">JonanDRAFT_0625</name>
</gene>
<evidence type="ECO:0000256" key="1">
    <source>
        <dbReference type="ARBA" id="ARBA00003134"/>
    </source>
</evidence>
<dbReference type="Gene3D" id="1.20.58.110">
    <property type="entry name" value="Ribosomal protein S20"/>
    <property type="match status" value="1"/>
</dbReference>
<dbReference type="GO" id="GO:0003735">
    <property type="term" value="F:structural constituent of ribosome"/>
    <property type="evidence" value="ECO:0007669"/>
    <property type="project" value="InterPro"/>
</dbReference>
<dbReference type="FunFam" id="1.20.58.110:FF:000001">
    <property type="entry name" value="30S ribosomal protein S20"/>
    <property type="match status" value="1"/>
</dbReference>
<dbReference type="STRING" id="885272.JonanDRAFT_0625"/>
<dbReference type="HOGENOM" id="CLU_160655_1_0_0"/>
<dbReference type="PANTHER" id="PTHR33398:SF1">
    <property type="entry name" value="SMALL RIBOSOMAL SUBUNIT PROTEIN BS20C"/>
    <property type="match status" value="1"/>
</dbReference>
<evidence type="ECO:0000256" key="4">
    <source>
        <dbReference type="ARBA" id="ARBA00022884"/>
    </source>
</evidence>
<accession>H0UK10</accession>
<dbReference type="Proteomes" id="UP000003806">
    <property type="component" value="Chromosome"/>
</dbReference>
<keyword evidence="10" id="KW-1185">Reference proteome</keyword>
<keyword evidence="3 8" id="KW-0699">rRNA-binding</keyword>
<dbReference type="Pfam" id="PF01649">
    <property type="entry name" value="Ribosomal_S20p"/>
    <property type="match status" value="1"/>
</dbReference>
<dbReference type="eggNOG" id="COG0268">
    <property type="taxonomic scope" value="Bacteria"/>
</dbReference>
<dbReference type="HAMAP" id="MF_00500">
    <property type="entry name" value="Ribosomal_bS20"/>
    <property type="match status" value="1"/>
</dbReference>
<keyword evidence="4 8" id="KW-0694">RNA-binding</keyword>
<comment type="function">
    <text evidence="1 8">Binds directly to 16S ribosomal RNA.</text>
</comment>
<protein>
    <recommendedName>
        <fullName evidence="7 8">Small ribosomal subunit protein bS20</fullName>
    </recommendedName>
</protein>
<sequence length="88" mass="9950">MPNKKSAIRRVRTSERNRLYNRYWKSRCKTAVKRVLESVAAGDSELAVKRLDAAQSVLDKAVVKGVIHKNTAARRKSRLSNKVKSLNA</sequence>
<comment type="similarity">
    <text evidence="2 8">Belongs to the bacterial ribosomal protein bS20 family.</text>
</comment>
<evidence type="ECO:0000256" key="8">
    <source>
        <dbReference type="HAMAP-Rule" id="MF_00500"/>
    </source>
</evidence>
<dbReference type="SUPFAM" id="SSF46992">
    <property type="entry name" value="Ribosomal protein S20"/>
    <property type="match status" value="1"/>
</dbReference>
<name>H0UK10_9BACT</name>
<dbReference type="InterPro" id="IPR036510">
    <property type="entry name" value="Ribosomal_bS20_sf"/>
</dbReference>
<dbReference type="GO" id="GO:0070181">
    <property type="term" value="F:small ribosomal subunit rRNA binding"/>
    <property type="evidence" value="ECO:0007669"/>
    <property type="project" value="TreeGrafter"/>
</dbReference>
<evidence type="ECO:0000256" key="6">
    <source>
        <dbReference type="ARBA" id="ARBA00023274"/>
    </source>
</evidence>